<dbReference type="AlphaFoldDB" id="A0A4V1IJF7"/>
<reference evidence="3" key="1">
    <citation type="journal article" date="2019" name="J. Bacteriol.">
        <title>A Mutagenic Screen Identifies a TonB-Dependent Receptor Required for the Lanthanide Metal Switch in the Type I Methanotroph 'Methylotuvimicrobium buryatense' 5GB1C.</title>
        <authorList>
            <person name="Groom J.D."/>
            <person name="Ford S.M."/>
            <person name="Pesesky M.W."/>
            <person name="Lidstrom M.E."/>
        </authorList>
    </citation>
    <scope>NUCLEOTIDE SEQUENCE [LARGE SCALE GENOMIC DNA]</scope>
    <source>
        <strain evidence="3">5GB1C</strain>
    </source>
</reference>
<protein>
    <submittedName>
        <fullName evidence="2">Uncharacterized protein</fullName>
    </submittedName>
</protein>
<sequence>MGSKPRPAKQFGLQQYFKSLNYRLAVNLFRGCLPMFINTLALIIAQGSLIGLAEVFIVAVCLYAVLYISAPFPEQEATETALSTDGAYQYLLAGWLGEFQLWRIFWPFFVVLNGALYGADYWVWTGGISVSSWWNIHFILAAPVLWWAVGIWRSSPKSSSRLWIAMSRLAVFGALAEFGMRLYIYFNLPRQFFNCEELMLDYFSCF</sequence>
<dbReference type="OrthoDB" id="5571302at2"/>
<feature type="transmembrane region" description="Helical" evidence="1">
    <location>
        <begin position="162"/>
        <end position="184"/>
    </location>
</feature>
<dbReference type="RefSeq" id="WP_017841015.1">
    <property type="nucleotide sequence ID" value="NZ_CP035467.1"/>
</dbReference>
<dbReference type="KEGG" id="mbur:EQU24_02485"/>
<feature type="transmembrane region" description="Helical" evidence="1">
    <location>
        <begin position="20"/>
        <end position="43"/>
    </location>
</feature>
<dbReference type="EMBL" id="CP035467">
    <property type="protein sequence ID" value="QCW81245.1"/>
    <property type="molecule type" value="Genomic_DNA"/>
</dbReference>
<evidence type="ECO:0000313" key="3">
    <source>
        <dbReference type="Proteomes" id="UP000305881"/>
    </source>
</evidence>
<feature type="transmembrane region" description="Helical" evidence="1">
    <location>
        <begin position="130"/>
        <end position="150"/>
    </location>
</feature>
<organism evidence="2 3">
    <name type="scientific">Methylotuvimicrobium buryatense</name>
    <name type="common">Methylomicrobium buryatense</name>
    <dbReference type="NCBI Taxonomy" id="95641"/>
    <lineage>
        <taxon>Bacteria</taxon>
        <taxon>Pseudomonadati</taxon>
        <taxon>Pseudomonadota</taxon>
        <taxon>Gammaproteobacteria</taxon>
        <taxon>Methylococcales</taxon>
        <taxon>Methylococcaceae</taxon>
        <taxon>Methylotuvimicrobium</taxon>
    </lineage>
</organism>
<keyword evidence="1" id="KW-1133">Transmembrane helix</keyword>
<feature type="transmembrane region" description="Helical" evidence="1">
    <location>
        <begin position="104"/>
        <end position="124"/>
    </location>
</feature>
<name>A0A4V1IJF7_METBY</name>
<dbReference type="Proteomes" id="UP000305881">
    <property type="component" value="Chromosome"/>
</dbReference>
<keyword evidence="1" id="KW-0472">Membrane</keyword>
<feature type="transmembrane region" description="Helical" evidence="1">
    <location>
        <begin position="49"/>
        <end position="68"/>
    </location>
</feature>
<accession>A0A4V1IJF7</accession>
<gene>
    <name evidence="2" type="ORF">EQU24_02485</name>
</gene>
<evidence type="ECO:0000313" key="2">
    <source>
        <dbReference type="EMBL" id="QCW81245.1"/>
    </source>
</evidence>
<keyword evidence="3" id="KW-1185">Reference proteome</keyword>
<evidence type="ECO:0000256" key="1">
    <source>
        <dbReference type="SAM" id="Phobius"/>
    </source>
</evidence>
<keyword evidence="1" id="KW-0812">Transmembrane</keyword>
<proteinExistence type="predicted"/>